<dbReference type="FunFam" id="1.50.10.130:FF:000001">
    <property type="entry name" value="Isoprene synthase, chloroplastic"/>
    <property type="match status" value="1"/>
</dbReference>
<dbReference type="InterPro" id="IPR036965">
    <property type="entry name" value="Terpene_synth_N_sf"/>
</dbReference>
<protein>
    <submittedName>
        <fullName evidence="6">Uncharacterized protein</fullName>
    </submittedName>
</protein>
<organism evidence="6 7">
    <name type="scientific">Buddleja alternifolia</name>
    <dbReference type="NCBI Taxonomy" id="168488"/>
    <lineage>
        <taxon>Eukaryota</taxon>
        <taxon>Viridiplantae</taxon>
        <taxon>Streptophyta</taxon>
        <taxon>Embryophyta</taxon>
        <taxon>Tracheophyta</taxon>
        <taxon>Spermatophyta</taxon>
        <taxon>Magnoliopsida</taxon>
        <taxon>eudicotyledons</taxon>
        <taxon>Gunneridae</taxon>
        <taxon>Pentapetalae</taxon>
        <taxon>asterids</taxon>
        <taxon>lamiids</taxon>
        <taxon>Lamiales</taxon>
        <taxon>Scrophulariaceae</taxon>
        <taxon>Buddlejeae</taxon>
        <taxon>Buddleja</taxon>
    </lineage>
</organism>
<keyword evidence="7" id="KW-1185">Reference proteome</keyword>
<dbReference type="InterPro" id="IPR008949">
    <property type="entry name" value="Isoprenoid_synthase_dom_sf"/>
</dbReference>
<dbReference type="GO" id="GO:0010333">
    <property type="term" value="F:terpene synthase activity"/>
    <property type="evidence" value="ECO:0007669"/>
    <property type="project" value="InterPro"/>
</dbReference>
<comment type="cofactor">
    <cofactor evidence="1">
        <name>Mg(2+)</name>
        <dbReference type="ChEBI" id="CHEBI:18420"/>
    </cofactor>
</comment>
<keyword evidence="3" id="KW-0460">Magnesium</keyword>
<reference evidence="6" key="1">
    <citation type="submission" date="2019-10" db="EMBL/GenBank/DDBJ databases">
        <authorList>
            <person name="Zhang R."/>
            <person name="Pan Y."/>
            <person name="Wang J."/>
            <person name="Ma R."/>
            <person name="Yu S."/>
        </authorList>
    </citation>
    <scope>NUCLEOTIDE SEQUENCE</scope>
    <source>
        <strain evidence="6">LA-IB0</strain>
        <tissue evidence="6">Leaf</tissue>
    </source>
</reference>
<dbReference type="Pfam" id="PF03936">
    <property type="entry name" value="Terpene_synth_C"/>
    <property type="match status" value="1"/>
</dbReference>
<dbReference type="InterPro" id="IPR034741">
    <property type="entry name" value="Terpene_cyclase-like_1_C"/>
</dbReference>
<feature type="domain" description="Terpene synthase N-terminal" evidence="4">
    <location>
        <begin position="70"/>
        <end position="252"/>
    </location>
</feature>
<dbReference type="SFLD" id="SFLDS00005">
    <property type="entry name" value="Isoprenoid_Synthase_Type_I"/>
    <property type="match status" value="1"/>
</dbReference>
<dbReference type="PANTHER" id="PTHR31225">
    <property type="entry name" value="OS04G0344100 PROTEIN-RELATED"/>
    <property type="match status" value="1"/>
</dbReference>
<name>A0AAV6WV96_9LAMI</name>
<evidence type="ECO:0000259" key="5">
    <source>
        <dbReference type="Pfam" id="PF03936"/>
    </source>
</evidence>
<keyword evidence="2" id="KW-0479">Metal-binding</keyword>
<dbReference type="InterPro" id="IPR001906">
    <property type="entry name" value="Terpene_synth_N"/>
</dbReference>
<dbReference type="Gene3D" id="1.10.600.10">
    <property type="entry name" value="Farnesyl Diphosphate Synthase"/>
    <property type="match status" value="1"/>
</dbReference>
<dbReference type="SFLD" id="SFLDG01019">
    <property type="entry name" value="Terpene_Cyclase_Like_1_C_Termi"/>
    <property type="match status" value="1"/>
</dbReference>
<feature type="domain" description="Terpene synthase metal-binding" evidence="5">
    <location>
        <begin position="270"/>
        <end position="509"/>
    </location>
</feature>
<accession>A0AAV6WV96</accession>
<dbReference type="InterPro" id="IPR050148">
    <property type="entry name" value="Terpene_synthase-like"/>
</dbReference>
<evidence type="ECO:0000313" key="6">
    <source>
        <dbReference type="EMBL" id="KAG8370945.1"/>
    </source>
</evidence>
<evidence type="ECO:0000256" key="2">
    <source>
        <dbReference type="ARBA" id="ARBA00022723"/>
    </source>
</evidence>
<dbReference type="Pfam" id="PF01397">
    <property type="entry name" value="Terpene_synth"/>
    <property type="match status" value="1"/>
</dbReference>
<dbReference type="SFLD" id="SFLDG01014">
    <property type="entry name" value="Terpene_Cyclase_Like_1_N-term"/>
    <property type="match status" value="1"/>
</dbReference>
<evidence type="ECO:0000256" key="1">
    <source>
        <dbReference type="ARBA" id="ARBA00001946"/>
    </source>
</evidence>
<sequence length="565" mass="66098">MQMAAIITSMLVIPRKPTNNLSTFHRTLASKRCRISSKAAANSFKPYSSHRINVPCEVTRRSGDYKPPFWDFDYIQSLNSEYKEERYLRRASELEVKVKMLMEEAIRSLETVEQLELIDNLQRLGISRHFEDQIKNILNAIYYNKYYGKNYGTLKERNLYSTALEFRLLRQHGFRVSQEVFDCFKNEDDEFKASLGEDTKGLLQLYESSFLLTEEENTLDQAREFTTIFLQKNLDQNFIIDENLSLLVRHALELPLHWSVPITNARWWWKSTGLAVKLPFVKDRVVETYVWPLGSIAPREYGYQRIMTAKITCLMSTLDDIFDIYGTLEELQLFVDALQRWDIELIDQLPEYMQICYFAVYNFINEVAYDVLKEKGCIIIPYLRKSWIDYTRSILQEAKWYHNGHTPSLDEYLNNASISSSGPAVSTHLFFVLRNSTQKKAADDLYKYHNIVLWPSMLSRLVDDIKTCSEEMQRGDVPKTIQCYKNETGANDKEAQEYSMFLIRETWKKLNGEPTVDSPFSQDFIRCSINMGRMSHYVYLHGDGLGVLHPGIKDRTIDLLFKPIE</sequence>
<dbReference type="GO" id="GO:0000287">
    <property type="term" value="F:magnesium ion binding"/>
    <property type="evidence" value="ECO:0007669"/>
    <property type="project" value="InterPro"/>
</dbReference>
<dbReference type="Proteomes" id="UP000826271">
    <property type="component" value="Unassembled WGS sequence"/>
</dbReference>
<dbReference type="InterPro" id="IPR008930">
    <property type="entry name" value="Terpenoid_cyclase/PrenylTrfase"/>
</dbReference>
<dbReference type="Gene3D" id="1.50.10.130">
    <property type="entry name" value="Terpene synthase, N-terminal domain"/>
    <property type="match status" value="1"/>
</dbReference>
<dbReference type="PANTHER" id="PTHR31225:SF9">
    <property type="entry name" value="TERPENE SYNTHASE 10"/>
    <property type="match status" value="1"/>
</dbReference>
<dbReference type="CDD" id="cd00684">
    <property type="entry name" value="Terpene_cyclase_plant_C1"/>
    <property type="match status" value="1"/>
</dbReference>
<comment type="caution">
    <text evidence="6">The sequence shown here is derived from an EMBL/GenBank/DDBJ whole genome shotgun (WGS) entry which is preliminary data.</text>
</comment>
<evidence type="ECO:0000313" key="7">
    <source>
        <dbReference type="Proteomes" id="UP000826271"/>
    </source>
</evidence>
<proteinExistence type="predicted"/>
<dbReference type="SUPFAM" id="SSF48576">
    <property type="entry name" value="Terpenoid synthases"/>
    <property type="match status" value="1"/>
</dbReference>
<dbReference type="GO" id="GO:0016102">
    <property type="term" value="P:diterpenoid biosynthetic process"/>
    <property type="evidence" value="ECO:0007669"/>
    <property type="project" value="InterPro"/>
</dbReference>
<dbReference type="InterPro" id="IPR005630">
    <property type="entry name" value="Terpene_synthase_metal-bd"/>
</dbReference>
<evidence type="ECO:0000259" key="4">
    <source>
        <dbReference type="Pfam" id="PF01397"/>
    </source>
</evidence>
<dbReference type="SUPFAM" id="SSF48239">
    <property type="entry name" value="Terpenoid cyclases/Protein prenyltransferases"/>
    <property type="match status" value="1"/>
</dbReference>
<dbReference type="EMBL" id="WHWC01000013">
    <property type="protein sequence ID" value="KAG8370945.1"/>
    <property type="molecule type" value="Genomic_DNA"/>
</dbReference>
<gene>
    <name evidence="6" type="ORF">BUALT_Bualt13G0036000</name>
</gene>
<evidence type="ECO:0000256" key="3">
    <source>
        <dbReference type="ARBA" id="ARBA00022842"/>
    </source>
</evidence>
<dbReference type="FunFam" id="1.10.600.10:FF:000007">
    <property type="entry name" value="Isoprene synthase, chloroplastic"/>
    <property type="match status" value="1"/>
</dbReference>
<dbReference type="AlphaFoldDB" id="A0AAV6WV96"/>
<dbReference type="InterPro" id="IPR044814">
    <property type="entry name" value="Terpene_cyclase_plant_C1"/>
</dbReference>